<dbReference type="Pfam" id="PF12755">
    <property type="entry name" value="Vac14_Fab1_bd"/>
    <property type="match status" value="1"/>
</dbReference>
<protein>
    <recommendedName>
        <fullName evidence="4">Protein VAC14 homolog</fullName>
    </recommendedName>
</protein>
<dbReference type="Proteomes" id="UP001195483">
    <property type="component" value="Unassembled WGS sequence"/>
</dbReference>
<proteinExistence type="inferred from homology"/>
<dbReference type="Gene3D" id="1.25.10.10">
    <property type="entry name" value="Leucine-rich Repeat Variant"/>
    <property type="match status" value="2"/>
</dbReference>
<evidence type="ECO:0000256" key="7">
    <source>
        <dbReference type="ARBA" id="ARBA00022824"/>
    </source>
</evidence>
<keyword evidence="9" id="KW-0472">Membrane</keyword>
<gene>
    <name evidence="14" type="ORF">CHS0354_042797</name>
</gene>
<evidence type="ECO:0000256" key="12">
    <source>
        <dbReference type="SAM" id="MobiDB-lite"/>
    </source>
</evidence>
<dbReference type="InterPro" id="IPR021841">
    <property type="entry name" value="VAC14_Fig4p-bd"/>
</dbReference>
<evidence type="ECO:0000256" key="11">
    <source>
        <dbReference type="ARBA" id="ARBA00047092"/>
    </source>
</evidence>
<evidence type="ECO:0000313" key="14">
    <source>
        <dbReference type="EMBL" id="KAK3603796.1"/>
    </source>
</evidence>
<comment type="caution">
    <text evidence="14">The sequence shown here is derived from an EMBL/GenBank/DDBJ whole genome shotgun (WGS) entry which is preliminary data.</text>
</comment>
<keyword evidence="15" id="KW-1185">Reference proteome</keyword>
<evidence type="ECO:0000256" key="5">
    <source>
        <dbReference type="ARBA" id="ARBA00022737"/>
    </source>
</evidence>
<dbReference type="FunFam" id="1.25.10.10:FF:001093">
    <property type="entry name" value="Vac14, PIKFYVE complex component"/>
    <property type="match status" value="1"/>
</dbReference>
<keyword evidence="5" id="KW-0677">Repeat</keyword>
<keyword evidence="7" id="KW-0256">Endoplasmic reticulum</keyword>
<dbReference type="PANTHER" id="PTHR16023:SF0">
    <property type="entry name" value="PROTEIN VAC14 HOMOLOG"/>
    <property type="match status" value="1"/>
</dbReference>
<evidence type="ECO:0000313" key="15">
    <source>
        <dbReference type="Proteomes" id="UP001195483"/>
    </source>
</evidence>
<dbReference type="EMBL" id="JAEAOA010002358">
    <property type="protein sequence ID" value="KAK3603796.1"/>
    <property type="molecule type" value="Genomic_DNA"/>
</dbReference>
<evidence type="ECO:0000256" key="9">
    <source>
        <dbReference type="ARBA" id="ARBA00023136"/>
    </source>
</evidence>
<evidence type="ECO:0000256" key="1">
    <source>
        <dbReference type="ARBA" id="ARBA00004524"/>
    </source>
</evidence>
<dbReference type="GO" id="GO:0006661">
    <property type="term" value="P:phosphatidylinositol biosynthetic process"/>
    <property type="evidence" value="ECO:0007669"/>
    <property type="project" value="InterPro"/>
</dbReference>
<comment type="subcellular location">
    <subcellularLocation>
        <location evidence="2">Endosome membrane</location>
    </subcellularLocation>
    <subcellularLocation>
        <location evidence="1">Microsome membrane</location>
    </subcellularLocation>
</comment>
<reference evidence="14" key="2">
    <citation type="journal article" date="2021" name="Genome Biol. Evol.">
        <title>Developing a high-quality reference genome for a parasitic bivalve with doubly uniparental inheritance (Bivalvia: Unionida).</title>
        <authorList>
            <person name="Smith C.H."/>
        </authorList>
    </citation>
    <scope>NUCLEOTIDE SEQUENCE</scope>
    <source>
        <strain evidence="14">CHS0354</strain>
        <tissue evidence="14">Mantle</tissue>
    </source>
</reference>
<feature type="compositionally biased region" description="Low complexity" evidence="12">
    <location>
        <begin position="496"/>
        <end position="516"/>
    </location>
</feature>
<name>A0AAE0W6Z1_9BIVA</name>
<feature type="domain" description="Vacuolar protein 14 C-terminal Fig4-binding" evidence="13">
    <location>
        <begin position="541"/>
        <end position="718"/>
    </location>
</feature>
<organism evidence="14 15">
    <name type="scientific">Potamilus streckersoni</name>
    <dbReference type="NCBI Taxonomy" id="2493646"/>
    <lineage>
        <taxon>Eukaryota</taxon>
        <taxon>Metazoa</taxon>
        <taxon>Spiralia</taxon>
        <taxon>Lophotrochozoa</taxon>
        <taxon>Mollusca</taxon>
        <taxon>Bivalvia</taxon>
        <taxon>Autobranchia</taxon>
        <taxon>Heteroconchia</taxon>
        <taxon>Palaeoheterodonta</taxon>
        <taxon>Unionida</taxon>
        <taxon>Unionoidea</taxon>
        <taxon>Unionidae</taxon>
        <taxon>Ambleminae</taxon>
        <taxon>Lampsilini</taxon>
        <taxon>Potamilus</taxon>
    </lineage>
</organism>
<comment type="subunit">
    <text evidence="11">Forms pentamers. Component of the PI(3,5)P2 regulatory complex/PAS complex, at least composed of PIKFYVE, FIG4 and VAC14. VAC14 nucleates the assembly of the complex and serves as a scaffold by pentamerizing into a star-shaped structure, which can bind a single copy each of PIKFYVE and FIG4 and coordinates their activities. Interacts with NOS1.</text>
</comment>
<dbReference type="Pfam" id="PF11916">
    <property type="entry name" value="Vac14_Fig4_bd"/>
    <property type="match status" value="1"/>
</dbReference>
<evidence type="ECO:0000259" key="13">
    <source>
        <dbReference type="Pfam" id="PF11916"/>
    </source>
</evidence>
<dbReference type="InterPro" id="IPR016024">
    <property type="entry name" value="ARM-type_fold"/>
</dbReference>
<dbReference type="GO" id="GO:0010008">
    <property type="term" value="C:endosome membrane"/>
    <property type="evidence" value="ECO:0007669"/>
    <property type="project" value="UniProtKB-SubCell"/>
</dbReference>
<comment type="similarity">
    <text evidence="3">Belongs to the VAC14 family.</text>
</comment>
<evidence type="ECO:0000256" key="2">
    <source>
        <dbReference type="ARBA" id="ARBA00004608"/>
    </source>
</evidence>
<reference evidence="14" key="1">
    <citation type="journal article" date="2021" name="Genome Biol. Evol.">
        <title>A High-Quality Reference Genome for a Parasitic Bivalve with Doubly Uniparental Inheritance (Bivalvia: Unionida).</title>
        <authorList>
            <person name="Smith C.H."/>
        </authorList>
    </citation>
    <scope>NUCLEOTIDE SEQUENCE</scope>
    <source>
        <strain evidence="14">CHS0354</strain>
    </source>
</reference>
<dbReference type="GO" id="GO:0070772">
    <property type="term" value="C:PAS complex"/>
    <property type="evidence" value="ECO:0007669"/>
    <property type="project" value="InterPro"/>
</dbReference>
<keyword evidence="8" id="KW-0492">Microsome</keyword>
<accession>A0AAE0W6Z1</accession>
<evidence type="ECO:0000256" key="3">
    <source>
        <dbReference type="ARBA" id="ARBA00010225"/>
    </source>
</evidence>
<dbReference type="SUPFAM" id="SSF48371">
    <property type="entry name" value="ARM repeat"/>
    <property type="match status" value="1"/>
</dbReference>
<evidence type="ECO:0000256" key="10">
    <source>
        <dbReference type="ARBA" id="ARBA00045654"/>
    </source>
</evidence>
<dbReference type="InterPro" id="IPR026825">
    <property type="entry name" value="Vac14"/>
</dbReference>
<dbReference type="InterPro" id="IPR011989">
    <property type="entry name" value="ARM-like"/>
</dbReference>
<keyword evidence="6" id="KW-0967">Endosome</keyword>
<reference evidence="14" key="3">
    <citation type="submission" date="2023-05" db="EMBL/GenBank/DDBJ databases">
        <authorList>
            <person name="Smith C.H."/>
        </authorList>
    </citation>
    <scope>NUCLEOTIDE SEQUENCE</scope>
    <source>
        <strain evidence="14">CHS0354</strain>
        <tissue evidence="14">Mantle</tissue>
    </source>
</reference>
<evidence type="ECO:0000256" key="8">
    <source>
        <dbReference type="ARBA" id="ARBA00022848"/>
    </source>
</evidence>
<feature type="region of interest" description="Disordered" evidence="12">
    <location>
        <begin position="494"/>
        <end position="518"/>
    </location>
</feature>
<evidence type="ECO:0000256" key="6">
    <source>
        <dbReference type="ARBA" id="ARBA00022753"/>
    </source>
</evidence>
<comment type="function">
    <text evidence="10">Scaffold protein component of the PI(3,5)P2 regulatory complex which regulates both the synthesis and turnover of phosphatidylinositol 3,5-bisphosphate (PtdIns(3,5)P2). Pentamerizes into a star-shaped structure and nucleates the assembly of the complex. The pentamer binds a single copy each of PIKFYVE and FIG4 and coordinates both PIKfyve kinase activity and FIG4 phosphatase activity, being required to maintain normal levels of phosphatidylinositol 3-phosphate (PtdIns(3)P) and phosphatidylinositol 5-phosphate (PtdIns(5)P). Plays a role in the biogenesis of endosome carrier vesicles (ECV) / multivesicular bodies (MVB) transport intermediates from early endosomes.</text>
</comment>
<sequence length="775" mass="86842">MTDKDYAPLTTACVRSLNDKLYEKRKVAALDIERMVKEFVLSNQTSQIKRIMKVLGDDFALSQNPNTRKGGLIGLAATAIALGKDSSIYVSELVKPVLACFHDQDSRVRYYACEALYNIVKVTRGSVLPFFNDIFDGLSKLAADPDQNVKNGTELLDRLIKDIVTESSCFDLVAFIPLLRERIYTKNPFARQFVVSWIGVLDAVPDINMLVLLPEILDGLFQILGDSSQEIRKMCQGVLAEFLTGIQKSKSGVNYAGMANILIIHSQNPDDLISYTAIIWLNEFVLRANRAMLPFVSGVLNAILPNLTTNDIETKTKRSVVEAAEKLNSSLMNLINEVDDNPTPTLGISPENTPEKDVGKEVTEKLDSGEAKVTESEEIDRVFHLGSTLISLSALQLDVASVIDVLCRMVNHKDFQTRIASLKWFCHLLNRVPKKTFRNMDQVFPVLISTLADEKQSDEALLLGLQALAEISSSFAGQQLTFASSLGENQMVSMASGGNTDSTSSISNSQQQTSDTRSVSPNVYFKKFMVSLVSLFKEDRHLLEIRGPFIIRHLCLLLNSEDIFRSLAEILGEETDIKFTCMMVQTLNMILLTSTELFELRTQLKDLSTKESCSLFCCLYQSWCASPVATIALCYLSQNYRHAADLMLNFGDLEITVDFLNEIDKLIQLLESPIFAYLRLSLLDMDNNQDLVKSLYGLLMLLPQSEAFELLRCRLKCIPHYNQPSATHGSSESSVPDSRQAVRNIDFDELLHQFLEVQARHKEARRKHTGFLVKK</sequence>
<dbReference type="PANTHER" id="PTHR16023">
    <property type="entry name" value="TAX1 BINDING PROTEIN-RELATED"/>
    <property type="match status" value="1"/>
</dbReference>
<evidence type="ECO:0000256" key="4">
    <source>
        <dbReference type="ARBA" id="ARBA00013840"/>
    </source>
</evidence>
<dbReference type="AlphaFoldDB" id="A0AAE0W6Z1"/>